<dbReference type="InterPro" id="IPR012899">
    <property type="entry name" value="LTXXQ"/>
</dbReference>
<reference evidence="2" key="1">
    <citation type="journal article" date="2023" name="Plants (Basel)">
        <title>Genomic Analysis of Leptolyngbya boryana CZ1 Reveals Efficient Carbon Fixation Modules.</title>
        <authorList>
            <person name="Bai X."/>
            <person name="Wang H."/>
            <person name="Cheng W."/>
            <person name="Wang J."/>
            <person name="Ma M."/>
            <person name="Hu H."/>
            <person name="Song Z."/>
            <person name="Ma H."/>
            <person name="Fan Y."/>
            <person name="Du C."/>
            <person name="Xu J."/>
        </authorList>
    </citation>
    <scope>NUCLEOTIDE SEQUENCE</scope>
    <source>
        <strain evidence="2">CZ1</strain>
    </source>
</reference>
<accession>A0AA96WTP4</accession>
<organism evidence="2">
    <name type="scientific">Leptolyngbya boryana CZ1</name>
    <dbReference type="NCBI Taxonomy" id="3060204"/>
    <lineage>
        <taxon>Bacteria</taxon>
        <taxon>Bacillati</taxon>
        <taxon>Cyanobacteriota</taxon>
        <taxon>Cyanophyceae</taxon>
        <taxon>Leptolyngbyales</taxon>
        <taxon>Leptolyngbyaceae</taxon>
        <taxon>Leptolyngbya group</taxon>
        <taxon>Leptolyngbya</taxon>
    </lineage>
</organism>
<sequence>MFRRVAIVAASTVLVLVGSAAVLRAIDFGNENSPTIAQAPNERPGKRGPGLMRDLNLSADQMRSIQQIRSRYRDQLDNDRTAARQAQQELRKLMAGSAKDDEIRDKFRQVQSLRAKAAEAQFNSMLEMRGVLTQEQRQKFSEHMEKRRGEMRERFRDRMPGI</sequence>
<dbReference type="EMBL" id="CP130144">
    <property type="protein sequence ID" value="WNZ45377.1"/>
    <property type="molecule type" value="Genomic_DNA"/>
</dbReference>
<dbReference type="Gene3D" id="1.20.120.1490">
    <property type="match status" value="1"/>
</dbReference>
<dbReference type="AlphaFoldDB" id="A0AA96WTP4"/>
<dbReference type="Pfam" id="PF07813">
    <property type="entry name" value="LTXXQ"/>
    <property type="match status" value="1"/>
</dbReference>
<proteinExistence type="predicted"/>
<evidence type="ECO:0000313" key="2">
    <source>
        <dbReference type="EMBL" id="WNZ45377.1"/>
    </source>
</evidence>
<reference evidence="2" key="2">
    <citation type="submission" date="2023-07" db="EMBL/GenBank/DDBJ databases">
        <authorList>
            <person name="Bai X.-H."/>
            <person name="Wang H.-H."/>
            <person name="Wang J."/>
            <person name="Ma M.-Y."/>
            <person name="Hu H.-H."/>
            <person name="Song Z.-L."/>
            <person name="Ma H.-G."/>
            <person name="Fan Y."/>
            <person name="Du C.-Y."/>
            <person name="Xu J.-C."/>
        </authorList>
    </citation>
    <scope>NUCLEOTIDE SEQUENCE</scope>
    <source>
        <strain evidence="2">CZ1</strain>
    </source>
</reference>
<dbReference type="RefSeq" id="WP_316427058.1">
    <property type="nucleotide sequence ID" value="NZ_CP130144.1"/>
</dbReference>
<feature type="region of interest" description="Disordered" evidence="1">
    <location>
        <begin position="136"/>
        <end position="162"/>
    </location>
</feature>
<dbReference type="CDD" id="cd09916">
    <property type="entry name" value="CpxP_like"/>
    <property type="match status" value="1"/>
</dbReference>
<feature type="region of interest" description="Disordered" evidence="1">
    <location>
        <begin position="32"/>
        <end position="51"/>
    </location>
</feature>
<evidence type="ECO:0000256" key="1">
    <source>
        <dbReference type="SAM" id="MobiDB-lite"/>
    </source>
</evidence>
<gene>
    <name evidence="2" type="ORF">Q2T42_26670</name>
</gene>
<name>A0AA96WTP4_LEPBY</name>
<dbReference type="GO" id="GO:0042597">
    <property type="term" value="C:periplasmic space"/>
    <property type="evidence" value="ECO:0007669"/>
    <property type="project" value="InterPro"/>
</dbReference>
<protein>
    <submittedName>
        <fullName evidence="2">Spy/CpxP family protein refolding chaperone</fullName>
    </submittedName>
</protein>